<dbReference type="InterPro" id="IPR016084">
    <property type="entry name" value="Haem_Oase-like_multi-hlx"/>
</dbReference>
<protein>
    <submittedName>
        <fullName evidence="1">Iron-containing redox enzyme family protein</fullName>
    </submittedName>
</protein>
<organism evidence="1 2">
    <name type="scientific">Streptomyces meridianus</name>
    <dbReference type="NCBI Taxonomy" id="2938945"/>
    <lineage>
        <taxon>Bacteria</taxon>
        <taxon>Bacillati</taxon>
        <taxon>Actinomycetota</taxon>
        <taxon>Actinomycetes</taxon>
        <taxon>Kitasatosporales</taxon>
        <taxon>Streptomycetaceae</taxon>
        <taxon>Streptomyces</taxon>
    </lineage>
</organism>
<dbReference type="SUPFAM" id="SSF48613">
    <property type="entry name" value="Heme oxygenase-like"/>
    <property type="match status" value="1"/>
</dbReference>
<evidence type="ECO:0000313" key="1">
    <source>
        <dbReference type="EMBL" id="MCM2579616.1"/>
    </source>
</evidence>
<dbReference type="SMART" id="SM01236">
    <property type="entry name" value="Haem_oxygenase_2"/>
    <property type="match status" value="1"/>
</dbReference>
<keyword evidence="2" id="KW-1185">Reference proteome</keyword>
<gene>
    <name evidence="1" type="ORF">M1E25_20055</name>
</gene>
<reference evidence="1" key="1">
    <citation type="journal article" date="2023" name="Int. J. Syst. Evol. Microbiol.">
        <title>Streptomyces meridianus sp. nov. isolated from brackish water of the Tagus estuary in Alcochete, Portugal.</title>
        <authorList>
            <person name="Santos J.D.N."/>
            <person name="Klimek D."/>
            <person name="Calusinska M."/>
            <person name="Lobo Da Cunha A."/>
            <person name="Catita J."/>
            <person name="Goncalves H."/>
            <person name="Gonzalez I."/>
            <person name="Reyes F."/>
            <person name="Lage O.M."/>
        </authorList>
    </citation>
    <scope>NUCLEOTIDE SEQUENCE</scope>
    <source>
        <strain evidence="1">MTZ3.1</strain>
    </source>
</reference>
<dbReference type="EMBL" id="JAMQGM010000044">
    <property type="protein sequence ID" value="MCM2579616.1"/>
    <property type="molecule type" value="Genomic_DNA"/>
</dbReference>
<dbReference type="Pfam" id="PF14518">
    <property type="entry name" value="Haem_oxygenas_2"/>
    <property type="match status" value="1"/>
</dbReference>
<evidence type="ECO:0000313" key="2">
    <source>
        <dbReference type="Proteomes" id="UP001167160"/>
    </source>
</evidence>
<proteinExistence type="predicted"/>
<dbReference type="RefSeq" id="WP_251417624.1">
    <property type="nucleotide sequence ID" value="NZ_JAMQGM010000044.1"/>
</dbReference>
<dbReference type="Proteomes" id="UP001167160">
    <property type="component" value="Unassembled WGS sequence"/>
</dbReference>
<name>A0ABT0XAR0_9ACTN</name>
<accession>A0ABT0XAR0</accession>
<sequence length="327" mass="36723">MRLPRARGDLSATVIDHLGRRPGTGRRIEASAGPRTHPYGDDLQLALYLCYELHYRGFDGVDANWEWDPELLRLRHSLERRFLEALRDDVPRHPDLSTALEDLLTVPVGGTGVSRFLRDEGETWQLREYAALRSLYHLKEADPHVWVIPRIRNRAKAGMMAVEYDEFGAGRADRVHARLFARLMEDLGIDSSYGRYLEAATAETLATVNLMSLLGLHRSLRGALVGHFATVEITSSPASRRLADAMTRLNAGPAAVHFYTEHVEADAVHEQLVRHEVIDGLLEDEPHLASDVLFGIDATVWLEGRLEDRLLDAWQTGGSATRESVRP</sequence>
<dbReference type="Gene3D" id="1.20.910.10">
    <property type="entry name" value="Heme oxygenase-like"/>
    <property type="match status" value="1"/>
</dbReference>
<comment type="caution">
    <text evidence="1">The sequence shown here is derived from an EMBL/GenBank/DDBJ whole genome shotgun (WGS) entry which is preliminary data.</text>
</comment>